<evidence type="ECO:0000256" key="1">
    <source>
        <dbReference type="ARBA" id="ARBA00004651"/>
    </source>
</evidence>
<feature type="transmembrane region" description="Helical" evidence="6">
    <location>
        <begin position="42"/>
        <end position="60"/>
    </location>
</feature>
<evidence type="ECO:0000313" key="8">
    <source>
        <dbReference type="Proteomes" id="UP000070352"/>
    </source>
</evidence>
<dbReference type="NCBIfam" id="NF007067">
    <property type="entry name" value="PRK09512.1"/>
    <property type="match status" value="1"/>
</dbReference>
<feature type="transmembrane region" description="Helical" evidence="6">
    <location>
        <begin position="212"/>
        <end position="230"/>
    </location>
</feature>
<dbReference type="Pfam" id="PF02653">
    <property type="entry name" value="BPD_transp_2"/>
    <property type="match status" value="1"/>
</dbReference>
<name>A0A135L5D6_9BACI</name>
<keyword evidence="4 6" id="KW-1133">Transmembrane helix</keyword>
<protein>
    <submittedName>
        <fullName evidence="7">Ribose ABC transporter permease</fullName>
    </submittedName>
</protein>
<accession>A0A135L5D6</accession>
<reference evidence="7 8" key="1">
    <citation type="submission" date="2016-02" db="EMBL/GenBank/DDBJ databases">
        <title>Draft Genome for Tepidibacillus decaturensis nov. sp. Strain Z9, an Anaerobic, Moderately Thermophilic and Heterotrophic Bacterium from Deep Subsurface of the Illinois Basin, USA.</title>
        <authorList>
            <person name="Dong Y."/>
            <person name="Chang J.Y."/>
            <person name="Sanford R."/>
            <person name="Fouke B.W."/>
        </authorList>
    </citation>
    <scope>NUCLEOTIDE SEQUENCE [LARGE SCALE GENOMIC DNA]</scope>
    <source>
        <strain evidence="7 8">Z9</strain>
    </source>
</reference>
<dbReference type="PANTHER" id="PTHR32196:SF72">
    <property type="entry name" value="RIBOSE IMPORT PERMEASE PROTEIN RBSC"/>
    <property type="match status" value="1"/>
</dbReference>
<feature type="transmembrane region" description="Helical" evidence="6">
    <location>
        <begin position="91"/>
        <end position="113"/>
    </location>
</feature>
<feature type="transmembrane region" description="Helical" evidence="6">
    <location>
        <begin position="158"/>
        <end position="181"/>
    </location>
</feature>
<evidence type="ECO:0000313" key="7">
    <source>
        <dbReference type="EMBL" id="KXG44186.1"/>
    </source>
</evidence>
<dbReference type="PANTHER" id="PTHR32196">
    <property type="entry name" value="ABC TRANSPORTER PERMEASE PROTEIN YPHD-RELATED-RELATED"/>
    <property type="match status" value="1"/>
</dbReference>
<dbReference type="OrthoDB" id="9784538at2"/>
<keyword evidence="5 6" id="KW-0472">Membrane</keyword>
<feature type="transmembrane region" description="Helical" evidence="6">
    <location>
        <begin position="12"/>
        <end position="30"/>
    </location>
</feature>
<dbReference type="AlphaFoldDB" id="A0A135L5D6"/>
<comment type="caution">
    <text evidence="7">The sequence shown here is derived from an EMBL/GenBank/DDBJ whole genome shotgun (WGS) entry which is preliminary data.</text>
</comment>
<dbReference type="GO" id="GO:0005886">
    <property type="term" value="C:plasma membrane"/>
    <property type="evidence" value="ECO:0007669"/>
    <property type="project" value="UniProtKB-SubCell"/>
</dbReference>
<keyword evidence="2" id="KW-1003">Cell membrane</keyword>
<keyword evidence="8" id="KW-1185">Reference proteome</keyword>
<dbReference type="EMBL" id="LSKU01000001">
    <property type="protein sequence ID" value="KXG44186.1"/>
    <property type="molecule type" value="Genomic_DNA"/>
</dbReference>
<dbReference type="InterPro" id="IPR001851">
    <property type="entry name" value="ABC_transp_permease"/>
</dbReference>
<dbReference type="Proteomes" id="UP000070352">
    <property type="component" value="Unassembled WGS sequence"/>
</dbReference>
<feature type="transmembrane region" description="Helical" evidence="6">
    <location>
        <begin position="120"/>
        <end position="138"/>
    </location>
</feature>
<dbReference type="CDD" id="cd06579">
    <property type="entry name" value="TM_PBP1_transp_AraH_like"/>
    <property type="match status" value="1"/>
</dbReference>
<evidence type="ECO:0000256" key="2">
    <source>
        <dbReference type="ARBA" id="ARBA00022475"/>
    </source>
</evidence>
<dbReference type="GO" id="GO:0022857">
    <property type="term" value="F:transmembrane transporter activity"/>
    <property type="evidence" value="ECO:0007669"/>
    <property type="project" value="InterPro"/>
</dbReference>
<dbReference type="STRING" id="1413211.U473_09370"/>
<dbReference type="RefSeq" id="WP_068725599.1">
    <property type="nucleotide sequence ID" value="NZ_LSKU01000001.1"/>
</dbReference>
<feature type="transmembrane region" description="Helical" evidence="6">
    <location>
        <begin position="266"/>
        <end position="285"/>
    </location>
</feature>
<keyword evidence="3 6" id="KW-0812">Transmembrane</keyword>
<sequence>MGEKRIAKLFKNLGPLIGLIILVIVLSILNSNFLTTNNLLNVLRQVSINALIAFGMTFVILTGGIDLSVGSILALTGALTAGLMSSGIDPILGFLVGLLLGAIFGAFNGIVIAKGKVAPFIATLATMTIYRGFTLVYTDGRPITGFSDSVFFTMLGRGYFLGIPMPVIFMIIAYFILFFILRKTVFGRKVYALGGNEEATILSGIKVDRVKIWVYSLSGALSALAGIILTSRLNSAQPTGGVAYELDAIAAVVLGGTSLSGGRGKIFGTLVGALIIGILNNGLNLLNVSSFYQQVAKGGVILLAVLLDRREAS</sequence>
<evidence type="ECO:0000256" key="5">
    <source>
        <dbReference type="ARBA" id="ARBA00023136"/>
    </source>
</evidence>
<evidence type="ECO:0000256" key="3">
    <source>
        <dbReference type="ARBA" id="ARBA00022692"/>
    </source>
</evidence>
<organism evidence="7 8">
    <name type="scientific">Tepidibacillus decaturensis</name>
    <dbReference type="NCBI Taxonomy" id="1413211"/>
    <lineage>
        <taxon>Bacteria</taxon>
        <taxon>Bacillati</taxon>
        <taxon>Bacillota</taxon>
        <taxon>Bacilli</taxon>
        <taxon>Bacillales</taxon>
        <taxon>Bacillaceae</taxon>
        <taxon>Tepidibacillus</taxon>
    </lineage>
</organism>
<evidence type="ECO:0000256" key="6">
    <source>
        <dbReference type="SAM" id="Phobius"/>
    </source>
</evidence>
<comment type="subcellular location">
    <subcellularLocation>
        <location evidence="1">Cell membrane</location>
        <topology evidence="1">Multi-pass membrane protein</topology>
    </subcellularLocation>
</comment>
<evidence type="ECO:0000256" key="4">
    <source>
        <dbReference type="ARBA" id="ARBA00022989"/>
    </source>
</evidence>
<gene>
    <name evidence="7" type="primary">rbsC</name>
    <name evidence="7" type="ORF">U473_09370</name>
</gene>
<proteinExistence type="predicted"/>